<comment type="caution">
    <text evidence="2">The sequence shown here is derived from an EMBL/GenBank/DDBJ whole genome shotgun (WGS) entry which is preliminary data.</text>
</comment>
<dbReference type="AlphaFoldDB" id="A0A4Q4TK01"/>
<feature type="chain" id="PRO_5020491925" evidence="1">
    <location>
        <begin position="23"/>
        <end position="184"/>
    </location>
</feature>
<dbReference type="Proteomes" id="UP000293360">
    <property type="component" value="Unassembled WGS sequence"/>
</dbReference>
<evidence type="ECO:0000256" key="1">
    <source>
        <dbReference type="SAM" id="SignalP"/>
    </source>
</evidence>
<keyword evidence="3" id="KW-1185">Reference proteome</keyword>
<reference evidence="2 3" key="1">
    <citation type="submission" date="2018-06" db="EMBL/GenBank/DDBJ databases">
        <title>Complete Genomes of Monosporascus.</title>
        <authorList>
            <person name="Robinson A.J."/>
            <person name="Natvig D.O."/>
        </authorList>
    </citation>
    <scope>NUCLEOTIDE SEQUENCE [LARGE SCALE GENOMIC DNA]</scope>
    <source>
        <strain evidence="2 3">CBS 110550</strain>
    </source>
</reference>
<sequence>MLTNYITALLSSACLLATQAQAKPLAAATTRQETPTPAPAPTTGLYTWQARDFSFGCGSAACGLGFNVTAAARYLEAAPAFDMQCGALYGAGWTECTPNSAGDVDEETQPTVHSTVHVFWDTSGEHGTAPPYRVRVTHAWFEEATGALWNTTAAGSAPGGEDGAEFRLLGQRLVAEVVTSEYKP</sequence>
<keyword evidence="1" id="KW-0732">Signal</keyword>
<dbReference type="OrthoDB" id="3490397at2759"/>
<proteinExistence type="predicted"/>
<evidence type="ECO:0000313" key="3">
    <source>
        <dbReference type="Proteomes" id="UP000293360"/>
    </source>
</evidence>
<accession>A0A4Q4TK01</accession>
<feature type="signal peptide" evidence="1">
    <location>
        <begin position="1"/>
        <end position="22"/>
    </location>
</feature>
<name>A0A4Q4TK01_9PEZI</name>
<organism evidence="2 3">
    <name type="scientific">Monosporascus ibericus</name>
    <dbReference type="NCBI Taxonomy" id="155417"/>
    <lineage>
        <taxon>Eukaryota</taxon>
        <taxon>Fungi</taxon>
        <taxon>Dikarya</taxon>
        <taxon>Ascomycota</taxon>
        <taxon>Pezizomycotina</taxon>
        <taxon>Sordariomycetes</taxon>
        <taxon>Xylariomycetidae</taxon>
        <taxon>Xylariales</taxon>
        <taxon>Xylariales incertae sedis</taxon>
        <taxon>Monosporascus</taxon>
    </lineage>
</organism>
<protein>
    <submittedName>
        <fullName evidence="2">Uncharacterized protein</fullName>
    </submittedName>
</protein>
<evidence type="ECO:0000313" key="2">
    <source>
        <dbReference type="EMBL" id="RYP07411.1"/>
    </source>
</evidence>
<gene>
    <name evidence="2" type="ORF">DL764_002546</name>
</gene>
<dbReference type="EMBL" id="QJNU01000098">
    <property type="protein sequence ID" value="RYP07411.1"/>
    <property type="molecule type" value="Genomic_DNA"/>
</dbReference>